<accession>A0A7H2BEM7</accession>
<dbReference type="GeneID" id="96623039"/>
<keyword evidence="2" id="KW-1185">Reference proteome</keyword>
<dbReference type="RefSeq" id="WP_190724873.1">
    <property type="nucleotide sequence ID" value="NZ_CP061539.1"/>
</dbReference>
<protein>
    <submittedName>
        <fullName evidence="1">Uncharacterized protein</fullName>
    </submittedName>
</protein>
<reference evidence="1 2" key="1">
    <citation type="submission" date="2020-09" db="EMBL/GenBank/DDBJ databases">
        <title>Investigation of environmental microbes.</title>
        <authorList>
            <person name="Ou Y."/>
            <person name="Kang Q."/>
        </authorList>
    </citation>
    <scope>NUCLEOTIDE SEQUENCE [LARGE SCALE GENOMIC DNA]</scope>
    <source>
        <strain evidence="1 2">KJZ-14</strain>
    </source>
</reference>
<proteinExistence type="predicted"/>
<dbReference type="EMBL" id="CP061539">
    <property type="protein sequence ID" value="QNV38123.1"/>
    <property type="molecule type" value="Genomic_DNA"/>
</dbReference>
<dbReference type="KEGG" id="rter:IDM49_02215"/>
<sequence>MSPSLTRRQVAKGAVWATPVVVTTAAVPAYAASKDICALDAGASLATGFEYGEEIVDANTNRTTELFTLDKGGMDVYGLDADETVTSLSVTLSVENANSTRTAGDNQGFDDPTQNTVNVDDSGMGPGWTQTSATSARTTTINLEDGGTTTRNMWSVTFTNDPLSSGSYSTDANGCKTFVSSDIVTRTAGYALQYPNMVAFSGGPGNIIVTQVITYTATTSKGNTIVYQEYILNNDSIHGVVKNIT</sequence>
<dbReference type="Proteomes" id="UP000516404">
    <property type="component" value="Chromosome"/>
</dbReference>
<organism evidence="1 2">
    <name type="scientific">Rothia terrae</name>
    <dbReference type="NCBI Taxonomy" id="396015"/>
    <lineage>
        <taxon>Bacteria</taxon>
        <taxon>Bacillati</taxon>
        <taxon>Actinomycetota</taxon>
        <taxon>Actinomycetes</taxon>
        <taxon>Micrococcales</taxon>
        <taxon>Micrococcaceae</taxon>
        <taxon>Rothia</taxon>
    </lineage>
</organism>
<gene>
    <name evidence="1" type="ORF">IDM49_02215</name>
</gene>
<evidence type="ECO:0000313" key="2">
    <source>
        <dbReference type="Proteomes" id="UP000516404"/>
    </source>
</evidence>
<evidence type="ECO:0000313" key="1">
    <source>
        <dbReference type="EMBL" id="QNV38123.1"/>
    </source>
</evidence>
<dbReference type="AlphaFoldDB" id="A0A7H2BEM7"/>
<name>A0A7H2BEM7_9MICC</name>